<dbReference type="PANTHER" id="PTHR30461">
    <property type="entry name" value="DNA-INVERTASE FROM LAMBDOID PROPHAGE"/>
    <property type="match status" value="1"/>
</dbReference>
<dbReference type="PANTHER" id="PTHR30461:SF2">
    <property type="entry name" value="SERINE RECOMBINASE PINE-RELATED"/>
    <property type="match status" value="1"/>
</dbReference>
<dbReference type="InterPro" id="IPR050639">
    <property type="entry name" value="SSR_resolvase"/>
</dbReference>
<dbReference type="Gene3D" id="3.90.1750.20">
    <property type="entry name" value="Putative Large Serine Recombinase, Chain B, Domain 2"/>
    <property type="match status" value="1"/>
</dbReference>
<dbReference type="SMART" id="SM00857">
    <property type="entry name" value="Resolvase"/>
    <property type="match status" value="1"/>
</dbReference>
<dbReference type="InterPro" id="IPR036162">
    <property type="entry name" value="Resolvase-like_N_sf"/>
</dbReference>
<gene>
    <name evidence="6" type="ORF">HX829_23975</name>
</gene>
<dbReference type="CDD" id="cd00338">
    <property type="entry name" value="Ser_Recombinase"/>
    <property type="match status" value="1"/>
</dbReference>
<keyword evidence="3" id="KW-0175">Coiled coil</keyword>
<name>A0A7Y7WHT4_9PSED</name>
<dbReference type="RefSeq" id="WP_177145178.1">
    <property type="nucleotide sequence ID" value="NZ_JACAPU010000030.1"/>
</dbReference>
<protein>
    <submittedName>
        <fullName evidence="6">Recombinase family protein</fullName>
    </submittedName>
</protein>
<proteinExistence type="predicted"/>
<evidence type="ECO:0000256" key="3">
    <source>
        <dbReference type="SAM" id="Coils"/>
    </source>
</evidence>
<accession>A0A7Y7WHT4</accession>
<dbReference type="EMBL" id="JACAPU010000030">
    <property type="protein sequence ID" value="NWB49548.1"/>
    <property type="molecule type" value="Genomic_DNA"/>
</dbReference>
<dbReference type="GO" id="GO:0003677">
    <property type="term" value="F:DNA binding"/>
    <property type="evidence" value="ECO:0007669"/>
    <property type="project" value="UniProtKB-KW"/>
</dbReference>
<dbReference type="GO" id="GO:0000150">
    <property type="term" value="F:DNA strand exchange activity"/>
    <property type="evidence" value="ECO:0007669"/>
    <property type="project" value="InterPro"/>
</dbReference>
<keyword evidence="1" id="KW-0238">DNA-binding</keyword>
<evidence type="ECO:0000256" key="1">
    <source>
        <dbReference type="ARBA" id="ARBA00023125"/>
    </source>
</evidence>
<dbReference type="AlphaFoldDB" id="A0A7Y7WHT4"/>
<feature type="coiled-coil region" evidence="3">
    <location>
        <begin position="353"/>
        <end position="407"/>
    </location>
</feature>
<dbReference type="InterPro" id="IPR025827">
    <property type="entry name" value="Zn_ribbon_recom_dom"/>
</dbReference>
<keyword evidence="2" id="KW-0233">DNA recombination</keyword>
<reference evidence="6 7" key="1">
    <citation type="submission" date="2020-04" db="EMBL/GenBank/DDBJ databases">
        <title>Molecular characterization of pseudomonads from Agaricus bisporus reveal novel blotch 2 pathogens in Western Europe.</title>
        <authorList>
            <person name="Taparia T."/>
            <person name="Krijger M."/>
            <person name="Haynes E."/>
            <person name="Elpinstone J.G."/>
            <person name="Noble R."/>
            <person name="Van Der Wolf J."/>
        </authorList>
    </citation>
    <scope>NUCLEOTIDE SEQUENCE [LARGE SCALE GENOMIC DNA]</scope>
    <source>
        <strain evidence="6 7">F1001</strain>
    </source>
</reference>
<dbReference type="Pfam" id="PF13408">
    <property type="entry name" value="Zn_ribbon_recom"/>
    <property type="match status" value="1"/>
</dbReference>
<feature type="domain" description="Resolvase/invertase-type recombinase catalytic" evidence="5">
    <location>
        <begin position="3"/>
        <end position="163"/>
    </location>
</feature>
<dbReference type="Gene3D" id="3.40.50.1390">
    <property type="entry name" value="Resolvase, N-terminal catalytic domain"/>
    <property type="match status" value="1"/>
</dbReference>
<evidence type="ECO:0000313" key="7">
    <source>
        <dbReference type="Proteomes" id="UP000582981"/>
    </source>
</evidence>
<comment type="caution">
    <text evidence="6">The sequence shown here is derived from an EMBL/GenBank/DDBJ whole genome shotgun (WGS) entry which is preliminary data.</text>
</comment>
<organism evidence="6 7">
    <name type="scientific">Pseudomonas gingeri</name>
    <dbReference type="NCBI Taxonomy" id="117681"/>
    <lineage>
        <taxon>Bacteria</taxon>
        <taxon>Pseudomonadati</taxon>
        <taxon>Pseudomonadota</taxon>
        <taxon>Gammaproteobacteria</taxon>
        <taxon>Pseudomonadales</taxon>
        <taxon>Pseudomonadaceae</taxon>
        <taxon>Pseudomonas</taxon>
    </lineage>
</organism>
<dbReference type="InterPro" id="IPR006119">
    <property type="entry name" value="Resolv_N"/>
</dbReference>
<sequence>MPTAFSYARFSSAIQKKGSSLERQQTMVASWLLRHAEYTLSDLTFQDLGKSGWKGEHIKEGGGFAKLLAAVEAGVIEAGDAVLVESVDRAGRLDTLDMLAILSPILRKGVDIITLDDNVAYTRQSLDGGHIYILLGKIQAARQYSDNLSRRLTASYDSRRRLADEGKTPKRRTPAWLTSEGEVISEIAAQVKLAFELYAAGLGKAVIAKRMRDSGVQALAKCSGPGVEGWLRNEAVIGRWNGAQVYEPIIDLSLYHLAQIEGDKRKTAPRAKTAAHFYVGLVKCGHCGHNFIMRTIRGVQVSMRCRKRQELNGCQNAKVIPKEIIDAVYKYTSNTAVLKAVEREHSGVNEKAIIAAEAKLLEISKQMQELSSAILTVGAIPEVLAQLQRVQEVREATERELAVLKATVVPVAGRYWQNQGKVWELERNDPQRLSAMLRSVGYAITIYPDGRLVSSDSVYRYAGVDRRVNRYKLMAGDELILVLKERDANRPDTEKFDPIEPAEVGGESRMDEEDYENLRLQYE</sequence>
<dbReference type="InterPro" id="IPR038109">
    <property type="entry name" value="DNA_bind_recomb_sf"/>
</dbReference>
<evidence type="ECO:0000256" key="4">
    <source>
        <dbReference type="SAM" id="MobiDB-lite"/>
    </source>
</evidence>
<evidence type="ECO:0000313" key="6">
    <source>
        <dbReference type="EMBL" id="NWB49548.1"/>
    </source>
</evidence>
<evidence type="ECO:0000259" key="5">
    <source>
        <dbReference type="PROSITE" id="PS51736"/>
    </source>
</evidence>
<dbReference type="SUPFAM" id="SSF53041">
    <property type="entry name" value="Resolvase-like"/>
    <property type="match status" value="1"/>
</dbReference>
<dbReference type="PROSITE" id="PS51736">
    <property type="entry name" value="RECOMBINASES_3"/>
    <property type="match status" value="1"/>
</dbReference>
<dbReference type="Pfam" id="PF00239">
    <property type="entry name" value="Resolvase"/>
    <property type="match status" value="1"/>
</dbReference>
<evidence type="ECO:0000256" key="2">
    <source>
        <dbReference type="ARBA" id="ARBA00023172"/>
    </source>
</evidence>
<feature type="region of interest" description="Disordered" evidence="4">
    <location>
        <begin position="491"/>
        <end position="523"/>
    </location>
</feature>
<dbReference type="Proteomes" id="UP000582981">
    <property type="component" value="Unassembled WGS sequence"/>
</dbReference>